<accession>G9A126</accession>
<dbReference type="KEGG" id="sfh:SFHH103_00427"/>
<dbReference type="HOGENOM" id="CLU_3358037_0_0_5"/>
<dbReference type="AlphaFoldDB" id="G9A126"/>
<sequence>MKGGFEALRLPRGTPKTGLALPVFCVKDGDEIIGIP</sequence>
<evidence type="ECO:0000313" key="1">
    <source>
        <dbReference type="EMBL" id="CCE94927.1"/>
    </source>
</evidence>
<evidence type="ECO:0000313" key="2">
    <source>
        <dbReference type="Proteomes" id="UP000007735"/>
    </source>
</evidence>
<name>G9A126_SINF1</name>
<proteinExistence type="predicted"/>
<reference evidence="1 2" key="1">
    <citation type="journal article" date="2012" name="J. Bacteriol.">
        <title>Genome sequence of the soybean symbiont Sinorhizobium fredii HH103.</title>
        <authorList>
            <person name="Weidner S."/>
            <person name="Becker A."/>
            <person name="Bonilla I."/>
            <person name="Jaenicke S."/>
            <person name="Lloret J."/>
            <person name="Margaret I."/>
            <person name="Puhler A."/>
            <person name="Ruiz-Sainz J.E."/>
            <person name="Schneiker-Bekel S."/>
            <person name="Szczepanowski R."/>
            <person name="Vinardell J.M."/>
            <person name="Zehner S."/>
            <person name="Gottfert M."/>
        </authorList>
    </citation>
    <scope>NUCLEOTIDE SEQUENCE [LARGE SCALE GENOMIC DNA]</scope>
    <source>
        <strain evidence="1 2">HH103</strain>
    </source>
</reference>
<dbReference type="EMBL" id="HE616890">
    <property type="protein sequence ID" value="CCE94927.1"/>
    <property type="molecule type" value="Genomic_DNA"/>
</dbReference>
<gene>
    <name evidence="1" type="ordered locus">SFHH103_00427</name>
</gene>
<protein>
    <submittedName>
        <fullName evidence="1">Uncharacterized protein</fullName>
    </submittedName>
</protein>
<organism evidence="1 2">
    <name type="scientific">Sinorhizobium fredii (strain HH103)</name>
    <dbReference type="NCBI Taxonomy" id="1117943"/>
    <lineage>
        <taxon>Bacteria</taxon>
        <taxon>Pseudomonadati</taxon>
        <taxon>Pseudomonadota</taxon>
        <taxon>Alphaproteobacteria</taxon>
        <taxon>Hyphomicrobiales</taxon>
        <taxon>Rhizobiaceae</taxon>
        <taxon>Sinorhizobium/Ensifer group</taxon>
        <taxon>Sinorhizobium</taxon>
    </lineage>
</organism>
<dbReference type="Proteomes" id="UP000007735">
    <property type="component" value="Chromosome"/>
</dbReference>